<evidence type="ECO:0000313" key="2">
    <source>
        <dbReference type="EMBL" id="PNS91469.1"/>
    </source>
</evidence>
<evidence type="ECO:0000256" key="1">
    <source>
        <dbReference type="SAM" id="MobiDB-lite"/>
    </source>
</evidence>
<reference evidence="2 3" key="1">
    <citation type="journal article" date="2006" name="Science">
        <title>The genome of black cottonwood, Populus trichocarpa (Torr. &amp; Gray).</title>
        <authorList>
            <person name="Tuskan G.A."/>
            <person name="Difazio S."/>
            <person name="Jansson S."/>
            <person name="Bohlmann J."/>
            <person name="Grigoriev I."/>
            <person name="Hellsten U."/>
            <person name="Putnam N."/>
            <person name="Ralph S."/>
            <person name="Rombauts S."/>
            <person name="Salamov A."/>
            <person name="Schein J."/>
            <person name="Sterck L."/>
            <person name="Aerts A."/>
            <person name="Bhalerao R.R."/>
            <person name="Bhalerao R.P."/>
            <person name="Blaudez D."/>
            <person name="Boerjan W."/>
            <person name="Brun A."/>
            <person name="Brunner A."/>
            <person name="Busov V."/>
            <person name="Campbell M."/>
            <person name="Carlson J."/>
            <person name="Chalot M."/>
            <person name="Chapman J."/>
            <person name="Chen G.L."/>
            <person name="Cooper D."/>
            <person name="Coutinho P.M."/>
            <person name="Couturier J."/>
            <person name="Covert S."/>
            <person name="Cronk Q."/>
            <person name="Cunningham R."/>
            <person name="Davis J."/>
            <person name="Degroeve S."/>
            <person name="Dejardin A."/>
            <person name="Depamphilis C."/>
            <person name="Detter J."/>
            <person name="Dirks B."/>
            <person name="Dubchak I."/>
            <person name="Duplessis S."/>
            <person name="Ehlting J."/>
            <person name="Ellis B."/>
            <person name="Gendler K."/>
            <person name="Goodstein D."/>
            <person name="Gribskov M."/>
            <person name="Grimwood J."/>
            <person name="Groover A."/>
            <person name="Gunter L."/>
            <person name="Hamberger B."/>
            <person name="Heinze B."/>
            <person name="Helariutta Y."/>
            <person name="Henrissat B."/>
            <person name="Holligan D."/>
            <person name="Holt R."/>
            <person name="Huang W."/>
            <person name="Islam-Faridi N."/>
            <person name="Jones S."/>
            <person name="Jones-Rhoades M."/>
            <person name="Jorgensen R."/>
            <person name="Joshi C."/>
            <person name="Kangasjarvi J."/>
            <person name="Karlsson J."/>
            <person name="Kelleher C."/>
            <person name="Kirkpatrick R."/>
            <person name="Kirst M."/>
            <person name="Kohler A."/>
            <person name="Kalluri U."/>
            <person name="Larimer F."/>
            <person name="Leebens-Mack J."/>
            <person name="Leple J.C."/>
            <person name="Locascio P."/>
            <person name="Lou Y."/>
            <person name="Lucas S."/>
            <person name="Martin F."/>
            <person name="Montanini B."/>
            <person name="Napoli C."/>
            <person name="Nelson D.R."/>
            <person name="Nelson C."/>
            <person name="Nieminen K."/>
            <person name="Nilsson O."/>
            <person name="Pereda V."/>
            <person name="Peter G."/>
            <person name="Philippe R."/>
            <person name="Pilate G."/>
            <person name="Poliakov A."/>
            <person name="Razumovskaya J."/>
            <person name="Richardson P."/>
            <person name="Rinaldi C."/>
            <person name="Ritland K."/>
            <person name="Rouze P."/>
            <person name="Ryaboy D."/>
            <person name="Schmutz J."/>
            <person name="Schrader J."/>
            <person name="Segerman B."/>
            <person name="Shin H."/>
            <person name="Siddiqui A."/>
            <person name="Sterky F."/>
            <person name="Terry A."/>
            <person name="Tsai C.J."/>
            <person name="Uberbacher E."/>
            <person name="Unneberg P."/>
            <person name="Vahala J."/>
            <person name="Wall K."/>
            <person name="Wessler S."/>
            <person name="Yang G."/>
            <person name="Yin T."/>
            <person name="Douglas C."/>
            <person name="Marra M."/>
            <person name="Sandberg G."/>
            <person name="Van de Peer Y."/>
            <person name="Rokhsar D."/>
        </authorList>
    </citation>
    <scope>NUCLEOTIDE SEQUENCE [LARGE SCALE GENOMIC DNA]</scope>
    <source>
        <strain evidence="3">cv. Nisqually</strain>
    </source>
</reference>
<evidence type="ECO:0000313" key="3">
    <source>
        <dbReference type="Proteomes" id="UP000006729"/>
    </source>
</evidence>
<accession>A0A2K1WSG6</accession>
<dbReference type="Proteomes" id="UP000006729">
    <property type="component" value="Chromosome 19"/>
</dbReference>
<feature type="region of interest" description="Disordered" evidence="1">
    <location>
        <begin position="47"/>
        <end position="66"/>
    </location>
</feature>
<gene>
    <name evidence="2" type="ORF">POPTR_019G106400</name>
</gene>
<sequence length="66" mass="7456">MNLEGLFRGKTIDTKGISPHVNTTKKDSILASVTSLISTIVLKKNQARGIERQQKNTYPDEKHEKF</sequence>
<dbReference type="InParanoid" id="A0A2K1WSG6"/>
<feature type="compositionally biased region" description="Basic and acidic residues" evidence="1">
    <location>
        <begin position="49"/>
        <end position="66"/>
    </location>
</feature>
<keyword evidence="3" id="KW-1185">Reference proteome</keyword>
<dbReference type="AlphaFoldDB" id="A0A2K1WSG6"/>
<name>A0A2K1WSG6_POPTR</name>
<organism evidence="2 3">
    <name type="scientific">Populus trichocarpa</name>
    <name type="common">Western balsam poplar</name>
    <name type="synonym">Populus balsamifera subsp. trichocarpa</name>
    <dbReference type="NCBI Taxonomy" id="3694"/>
    <lineage>
        <taxon>Eukaryota</taxon>
        <taxon>Viridiplantae</taxon>
        <taxon>Streptophyta</taxon>
        <taxon>Embryophyta</taxon>
        <taxon>Tracheophyta</taxon>
        <taxon>Spermatophyta</taxon>
        <taxon>Magnoliopsida</taxon>
        <taxon>eudicotyledons</taxon>
        <taxon>Gunneridae</taxon>
        <taxon>Pentapetalae</taxon>
        <taxon>rosids</taxon>
        <taxon>fabids</taxon>
        <taxon>Malpighiales</taxon>
        <taxon>Salicaceae</taxon>
        <taxon>Saliceae</taxon>
        <taxon>Populus</taxon>
    </lineage>
</organism>
<proteinExistence type="predicted"/>
<dbReference type="EMBL" id="CM009308">
    <property type="protein sequence ID" value="PNS91469.1"/>
    <property type="molecule type" value="Genomic_DNA"/>
</dbReference>
<protein>
    <submittedName>
        <fullName evidence="2">Uncharacterized protein</fullName>
    </submittedName>
</protein>